<feature type="region of interest" description="Disordered" evidence="1">
    <location>
        <begin position="24"/>
        <end position="69"/>
    </location>
</feature>
<evidence type="ECO:0000313" key="2">
    <source>
        <dbReference type="EMBL" id="TNN43980.1"/>
    </source>
</evidence>
<organism evidence="2 3">
    <name type="scientific">Liparis tanakae</name>
    <name type="common">Tanaka's snailfish</name>
    <dbReference type="NCBI Taxonomy" id="230148"/>
    <lineage>
        <taxon>Eukaryota</taxon>
        <taxon>Metazoa</taxon>
        <taxon>Chordata</taxon>
        <taxon>Craniata</taxon>
        <taxon>Vertebrata</taxon>
        <taxon>Euteleostomi</taxon>
        <taxon>Actinopterygii</taxon>
        <taxon>Neopterygii</taxon>
        <taxon>Teleostei</taxon>
        <taxon>Neoteleostei</taxon>
        <taxon>Acanthomorphata</taxon>
        <taxon>Eupercaria</taxon>
        <taxon>Perciformes</taxon>
        <taxon>Cottioidei</taxon>
        <taxon>Cottales</taxon>
        <taxon>Liparidae</taxon>
        <taxon>Liparis</taxon>
    </lineage>
</organism>
<evidence type="ECO:0000313" key="3">
    <source>
        <dbReference type="Proteomes" id="UP000314294"/>
    </source>
</evidence>
<name>A0A4Z2FSY3_9TELE</name>
<sequence>MVAFPERQMATRCTKDITFTTTNSVRTDRRRENLDITPPAADAAEKAEKKELAEHHQAPPRTELQEPGAPFTAGVLAGLRYIRSIAAP</sequence>
<proteinExistence type="predicted"/>
<evidence type="ECO:0000256" key="1">
    <source>
        <dbReference type="SAM" id="MobiDB-lite"/>
    </source>
</evidence>
<comment type="caution">
    <text evidence="2">The sequence shown here is derived from an EMBL/GenBank/DDBJ whole genome shotgun (WGS) entry which is preliminary data.</text>
</comment>
<dbReference type="AlphaFoldDB" id="A0A4Z2FSY3"/>
<accession>A0A4Z2FSY3</accession>
<gene>
    <name evidence="2" type="ORF">EYF80_045835</name>
</gene>
<keyword evidence="3" id="KW-1185">Reference proteome</keyword>
<reference evidence="2 3" key="1">
    <citation type="submission" date="2019-03" db="EMBL/GenBank/DDBJ databases">
        <title>First draft genome of Liparis tanakae, snailfish: a comprehensive survey of snailfish specific genes.</title>
        <authorList>
            <person name="Kim W."/>
            <person name="Song I."/>
            <person name="Jeong J.-H."/>
            <person name="Kim D."/>
            <person name="Kim S."/>
            <person name="Ryu S."/>
            <person name="Song J.Y."/>
            <person name="Lee S.K."/>
        </authorList>
    </citation>
    <scope>NUCLEOTIDE SEQUENCE [LARGE SCALE GENOMIC DNA]</scope>
    <source>
        <tissue evidence="2">Muscle</tissue>
    </source>
</reference>
<protein>
    <submittedName>
        <fullName evidence="2">Uncharacterized protein</fullName>
    </submittedName>
</protein>
<dbReference type="EMBL" id="SRLO01000933">
    <property type="protein sequence ID" value="TNN43980.1"/>
    <property type="molecule type" value="Genomic_DNA"/>
</dbReference>
<feature type="compositionally biased region" description="Basic and acidic residues" evidence="1">
    <location>
        <begin position="43"/>
        <end position="57"/>
    </location>
</feature>
<dbReference type="Proteomes" id="UP000314294">
    <property type="component" value="Unassembled WGS sequence"/>
</dbReference>